<dbReference type="GO" id="GO:0000030">
    <property type="term" value="F:mannosyltransferase activity"/>
    <property type="evidence" value="ECO:0007669"/>
    <property type="project" value="TreeGrafter"/>
</dbReference>
<gene>
    <name evidence="2" type="ORF">F6S82_18750</name>
    <name evidence="3" type="ORF">LDZ35_19370</name>
    <name evidence="4" type="ORF">SAMN05216250_14012</name>
</gene>
<dbReference type="SUPFAM" id="SSF53448">
    <property type="entry name" value="Nucleotide-diphospho-sugar transferases"/>
    <property type="match status" value="1"/>
</dbReference>
<dbReference type="GO" id="GO:0051999">
    <property type="term" value="P:mannosyl-inositol phosphorylceramide biosynthetic process"/>
    <property type="evidence" value="ECO:0007669"/>
    <property type="project" value="TreeGrafter"/>
</dbReference>
<protein>
    <submittedName>
        <fullName evidence="2">Glycosyl transferase</fullName>
    </submittedName>
    <submittedName>
        <fullName evidence="4">Glycosyltransferase sugar-binding region containing DXD motif-containing protein</fullName>
    </submittedName>
</protein>
<dbReference type="RefSeq" id="WP_074911102.1">
    <property type="nucleotide sequence ID" value="NZ_CP041230.1"/>
</dbReference>
<reference evidence="2" key="4">
    <citation type="submission" date="2019-09" db="EMBL/GenBank/DDBJ databases">
        <authorList>
            <person name="Ross B.D."/>
            <person name="Verster A.J."/>
            <person name="Radey M.C."/>
            <person name="Schmidtke D.T."/>
            <person name="Pope C.E."/>
            <person name="Hoffman L.R."/>
            <person name="Hajjar A.M."/>
            <person name="Peterson S.B."/>
            <person name="Borenstein E."/>
            <person name="Mougous J.D."/>
        </authorList>
    </citation>
    <scope>NUCLEOTIDE SEQUENCE</scope>
    <source>
        <strain evidence="2">H204</strain>
    </source>
</reference>
<dbReference type="InterPro" id="IPR007577">
    <property type="entry name" value="GlycoTrfase_DXD_sugar-bd_CS"/>
</dbReference>
<reference evidence="6" key="2">
    <citation type="journal article" date="2018" name="J. Anim. Genet.">
        <title>Acquired interbacterial defense systems protect against interspecies antagonism in the human gut microbiome.</title>
        <authorList>
            <person name="Ross B.D."/>
            <person name="Verster A.J."/>
            <person name="Radey M.C."/>
            <person name="Schmidtke D.T."/>
            <person name="Pope C.E."/>
            <person name="Hoffman L.R."/>
            <person name="Hajjar A."/>
            <person name="Peterson S.B."/>
            <person name="Borenstein E."/>
            <person name="Mougous J."/>
        </authorList>
    </citation>
    <scope>NUCLEOTIDE SEQUENCE [LARGE SCALE GENOMIC DNA]</scope>
    <source>
        <strain evidence="6">H204</strain>
    </source>
</reference>
<evidence type="ECO:0000313" key="4">
    <source>
        <dbReference type="EMBL" id="SFN61380.1"/>
    </source>
</evidence>
<dbReference type="GO" id="GO:0016020">
    <property type="term" value="C:membrane"/>
    <property type="evidence" value="ECO:0007669"/>
    <property type="project" value="GOC"/>
</dbReference>
<dbReference type="Proteomes" id="UP000327007">
    <property type="component" value="Unassembled WGS sequence"/>
</dbReference>
<dbReference type="Pfam" id="PF04488">
    <property type="entry name" value="Gly_transf_sug"/>
    <property type="match status" value="1"/>
</dbReference>
<proteinExistence type="predicted"/>
<accession>A0A1I5AG72</accession>
<dbReference type="AlphaFoldDB" id="A0A1I5AG72"/>
<evidence type="ECO:0000256" key="1">
    <source>
        <dbReference type="ARBA" id="ARBA00022679"/>
    </source>
</evidence>
<evidence type="ECO:0000313" key="5">
    <source>
        <dbReference type="Proteomes" id="UP000183766"/>
    </source>
</evidence>
<dbReference type="Gene3D" id="3.90.550.20">
    <property type="match status" value="1"/>
</dbReference>
<dbReference type="EMBL" id="FOUM01000040">
    <property type="protein sequence ID" value="SFN61380.1"/>
    <property type="molecule type" value="Genomic_DNA"/>
</dbReference>
<reference evidence="4 5" key="1">
    <citation type="submission" date="2016-10" db="EMBL/GenBank/DDBJ databases">
        <authorList>
            <person name="de Groot N.N."/>
        </authorList>
    </citation>
    <scope>NUCLEOTIDE SEQUENCE [LARGE SCALE GENOMIC DNA]</scope>
    <source>
        <strain evidence="4 5">NLAE-zl-C202</strain>
    </source>
</reference>
<dbReference type="EMBL" id="VYQC01000012">
    <property type="protein sequence ID" value="KAA9043099.1"/>
    <property type="molecule type" value="Genomic_DNA"/>
</dbReference>
<dbReference type="Proteomes" id="UP001197958">
    <property type="component" value="Unassembled WGS sequence"/>
</dbReference>
<dbReference type="EMBL" id="JAIWWW010000043">
    <property type="protein sequence ID" value="MCA4525363.1"/>
    <property type="molecule type" value="Genomic_DNA"/>
</dbReference>
<keyword evidence="1 4" id="KW-0808">Transferase</keyword>
<dbReference type="PANTHER" id="PTHR32385:SF15">
    <property type="entry name" value="INOSITOL PHOSPHOCERAMIDE MANNOSYLTRANSFERASE 1"/>
    <property type="match status" value="1"/>
</dbReference>
<evidence type="ECO:0000313" key="3">
    <source>
        <dbReference type="EMBL" id="MCA4525363.1"/>
    </source>
</evidence>
<reference evidence="3" key="5">
    <citation type="submission" date="2023-08" db="EMBL/GenBank/DDBJ databases">
        <title>Mucin Metabolism Genes Underlie the Key Renovations of Bacteroides xylanisolvens Genomes in Captive Great Apes.</title>
        <authorList>
            <person name="Nishida A.H."/>
        </authorList>
    </citation>
    <scope>NUCLEOTIDE SEQUENCE</scope>
    <source>
        <strain evidence="3">P19.10B</strain>
    </source>
</reference>
<dbReference type="InterPro" id="IPR029044">
    <property type="entry name" value="Nucleotide-diphossugar_trans"/>
</dbReference>
<organism evidence="4 5">
    <name type="scientific">Bacteroides xylanisolvens</name>
    <dbReference type="NCBI Taxonomy" id="371601"/>
    <lineage>
        <taxon>Bacteria</taxon>
        <taxon>Pseudomonadati</taxon>
        <taxon>Bacteroidota</taxon>
        <taxon>Bacteroidia</taxon>
        <taxon>Bacteroidales</taxon>
        <taxon>Bacteroidaceae</taxon>
        <taxon>Bacteroides</taxon>
    </lineage>
</organism>
<reference evidence="2" key="3">
    <citation type="journal article" date="2019" name="bioRxiv">
        <title>Acquired interbacterial defense systems protect against interspecies antagonism in the human gut microbiome.</title>
        <authorList>
            <person name="Ross B.D."/>
            <person name="Verster A.J."/>
            <person name="Radey M.C."/>
            <person name="Schmidtke D.T."/>
            <person name="Pope C.E."/>
            <person name="Hoffman L.R."/>
            <person name="Hajjar A.M."/>
            <person name="Peterson S.B."/>
            <person name="Borenstein E."/>
            <person name="Mougous J.D."/>
        </authorList>
    </citation>
    <scope>NUCLEOTIDE SEQUENCE</scope>
    <source>
        <strain evidence="2">H204</strain>
    </source>
</reference>
<evidence type="ECO:0000313" key="2">
    <source>
        <dbReference type="EMBL" id="KAA9043099.1"/>
    </source>
</evidence>
<dbReference type="InterPro" id="IPR051706">
    <property type="entry name" value="Glycosyltransferase_domain"/>
</dbReference>
<sequence length="244" mass="28570">MIPKKIHYCWLSNDAMPEKLQRCIDSWKMKLPDYEIIKWDLKKFPLEKSIWVRQAYERKKYAFAADYIRLYALVTEGGIYLDSDVEVLKTFDDLLHLPFFICKENSPQGVEAATIGAEAGTSWLIKCLEYYNEKTFVDSSGKEQTAVLPSILQDCISRNFDICYIDSPLEFNVNKNTVFVLPMDYFSPKNYVTKKIVITENTYSIHHFAGTWQPGWKKTLLYLWVPFSIKFPRLAAWLKQKISN</sequence>
<evidence type="ECO:0000313" key="6">
    <source>
        <dbReference type="Proteomes" id="UP000327007"/>
    </source>
</evidence>
<dbReference type="Proteomes" id="UP000183766">
    <property type="component" value="Unassembled WGS sequence"/>
</dbReference>
<dbReference type="PANTHER" id="PTHR32385">
    <property type="entry name" value="MANNOSYL PHOSPHORYLINOSITOL CERAMIDE SYNTHASE"/>
    <property type="match status" value="1"/>
</dbReference>
<name>A0A1I5AG72_9BACE</name>